<keyword evidence="2" id="KW-1133">Transmembrane helix</keyword>
<feature type="domain" description="M23ase beta-sheet core" evidence="3">
    <location>
        <begin position="219"/>
        <end position="314"/>
    </location>
</feature>
<dbReference type="PANTHER" id="PTHR21666">
    <property type="entry name" value="PEPTIDASE-RELATED"/>
    <property type="match status" value="1"/>
</dbReference>
<dbReference type="AlphaFoldDB" id="A0A9D8KCQ2"/>
<protein>
    <submittedName>
        <fullName evidence="4">Peptidoglycan DD-metalloendopeptidase family protein</fullName>
    </submittedName>
</protein>
<keyword evidence="2" id="KW-0812">Transmembrane</keyword>
<evidence type="ECO:0000313" key="5">
    <source>
        <dbReference type="Proteomes" id="UP000809273"/>
    </source>
</evidence>
<dbReference type="Gene3D" id="2.70.70.10">
    <property type="entry name" value="Glucose Permease (Domain IIA)"/>
    <property type="match status" value="1"/>
</dbReference>
<dbReference type="InterPro" id="IPR050570">
    <property type="entry name" value="Cell_wall_metabolism_enzyme"/>
</dbReference>
<name>A0A9D8KCQ2_9DELT</name>
<feature type="coiled-coil region" evidence="1">
    <location>
        <begin position="77"/>
        <end position="111"/>
    </location>
</feature>
<dbReference type="GO" id="GO:0004222">
    <property type="term" value="F:metalloendopeptidase activity"/>
    <property type="evidence" value="ECO:0007669"/>
    <property type="project" value="TreeGrafter"/>
</dbReference>
<dbReference type="SUPFAM" id="SSF51261">
    <property type="entry name" value="Duplicated hybrid motif"/>
    <property type="match status" value="1"/>
</dbReference>
<proteinExistence type="predicted"/>
<keyword evidence="1" id="KW-0175">Coiled coil</keyword>
<evidence type="ECO:0000259" key="3">
    <source>
        <dbReference type="Pfam" id="PF01551"/>
    </source>
</evidence>
<reference evidence="4" key="2">
    <citation type="submission" date="2021-01" db="EMBL/GenBank/DDBJ databases">
        <authorList>
            <person name="Hahn C.R."/>
            <person name="Youssef N.H."/>
            <person name="Elshahed M."/>
        </authorList>
    </citation>
    <scope>NUCLEOTIDE SEQUENCE</scope>
    <source>
        <strain evidence="4">Zod_Metabat.24</strain>
    </source>
</reference>
<dbReference type="InterPro" id="IPR016047">
    <property type="entry name" value="M23ase_b-sheet_dom"/>
</dbReference>
<dbReference type="EMBL" id="JAFGIX010000003">
    <property type="protein sequence ID" value="MBN1571679.1"/>
    <property type="molecule type" value="Genomic_DNA"/>
</dbReference>
<dbReference type="CDD" id="cd12797">
    <property type="entry name" value="M23_peptidase"/>
    <property type="match status" value="1"/>
</dbReference>
<keyword evidence="2" id="KW-0472">Membrane</keyword>
<dbReference type="FunFam" id="2.70.70.10:FF:000006">
    <property type="entry name" value="M23 family peptidase"/>
    <property type="match status" value="1"/>
</dbReference>
<gene>
    <name evidence="4" type="ORF">JW984_00610</name>
</gene>
<reference evidence="4" key="1">
    <citation type="journal article" date="2021" name="Environ. Microbiol.">
        <title>Genomic characterization of three novel Desulfobacterota classes expand the metabolic and phylogenetic diversity of the phylum.</title>
        <authorList>
            <person name="Murphy C.L."/>
            <person name="Biggerstaff J."/>
            <person name="Eichhorn A."/>
            <person name="Ewing E."/>
            <person name="Shahan R."/>
            <person name="Soriano D."/>
            <person name="Stewart S."/>
            <person name="VanMol K."/>
            <person name="Walker R."/>
            <person name="Walters P."/>
            <person name="Elshahed M.S."/>
            <person name="Youssef N.H."/>
        </authorList>
    </citation>
    <scope>NUCLEOTIDE SEQUENCE</scope>
    <source>
        <strain evidence="4">Zod_Metabat.24</strain>
    </source>
</reference>
<dbReference type="PANTHER" id="PTHR21666:SF286">
    <property type="entry name" value="LIPOPROTEIN NLPD"/>
    <property type="match status" value="1"/>
</dbReference>
<dbReference type="Pfam" id="PF01551">
    <property type="entry name" value="Peptidase_M23"/>
    <property type="match status" value="1"/>
</dbReference>
<accession>A0A9D8KCQ2</accession>
<evidence type="ECO:0000313" key="4">
    <source>
        <dbReference type="EMBL" id="MBN1571679.1"/>
    </source>
</evidence>
<feature type="transmembrane region" description="Helical" evidence="2">
    <location>
        <begin position="44"/>
        <end position="68"/>
    </location>
</feature>
<dbReference type="Proteomes" id="UP000809273">
    <property type="component" value="Unassembled WGS sequence"/>
</dbReference>
<evidence type="ECO:0000256" key="2">
    <source>
        <dbReference type="SAM" id="Phobius"/>
    </source>
</evidence>
<evidence type="ECO:0000256" key="1">
    <source>
        <dbReference type="SAM" id="Coils"/>
    </source>
</evidence>
<sequence>MNRKIAVSNFLSTLVNIFKSKKYFTIIIVPQKAQKVHKFKISDLSLTILGVLTLFFIIISGFMLFNYFELVSKATTVGDLRETNMRQKEKIREFQDKIDTLEAQMEKIRQFDEKLRIITNIGEYTKGEEMFGVGGPLPEEGESVTDVDKYTKSLMKEISVDLDKLQEESKLREESIQELLSFLEDQKNILASTPSIWPARGFITSGFGYRRSPYTKTLRMHEGLDIANKVGTAVIAPADGIVVFAGIEGGYGKLLTIDHGYGIATRYGHLDSILVKEGDKIKRGAKIGTIGQTGLTTGPHLHYEVRVNSVPVNPKNYILN</sequence>
<comment type="caution">
    <text evidence="4">The sequence shown here is derived from an EMBL/GenBank/DDBJ whole genome shotgun (WGS) entry which is preliminary data.</text>
</comment>
<organism evidence="4 5">
    <name type="scientific">Candidatus Zymogenus saltonus</name>
    <dbReference type="NCBI Taxonomy" id="2844893"/>
    <lineage>
        <taxon>Bacteria</taxon>
        <taxon>Deltaproteobacteria</taxon>
        <taxon>Candidatus Zymogenia</taxon>
        <taxon>Candidatus Zymogeniales</taxon>
        <taxon>Candidatus Zymogenaceae</taxon>
        <taxon>Candidatus Zymogenus</taxon>
    </lineage>
</organism>
<dbReference type="InterPro" id="IPR011055">
    <property type="entry name" value="Dup_hybrid_motif"/>
</dbReference>